<dbReference type="EMBL" id="AAOE01000022">
    <property type="protein sequence ID" value="EAR08353.1"/>
    <property type="molecule type" value="Genomic_DNA"/>
</dbReference>
<dbReference type="Gene3D" id="3.40.50.1820">
    <property type="entry name" value="alpha/beta hydrolase"/>
    <property type="match status" value="1"/>
</dbReference>
<protein>
    <recommendedName>
        <fullName evidence="5">DUF3530 family protein</fullName>
    </recommendedName>
</protein>
<dbReference type="OrthoDB" id="6193602at2"/>
<feature type="signal peptide" evidence="2">
    <location>
        <begin position="1"/>
        <end position="27"/>
    </location>
</feature>
<dbReference type="InterPro" id="IPR029058">
    <property type="entry name" value="AB_hydrolase_fold"/>
</dbReference>
<evidence type="ECO:0008006" key="5">
    <source>
        <dbReference type="Google" id="ProtNLM"/>
    </source>
</evidence>
<organism evidence="3 4">
    <name type="scientific">Reinekea blandensis MED297</name>
    <dbReference type="NCBI Taxonomy" id="314283"/>
    <lineage>
        <taxon>Bacteria</taxon>
        <taxon>Pseudomonadati</taxon>
        <taxon>Pseudomonadota</taxon>
        <taxon>Gammaproteobacteria</taxon>
        <taxon>Oceanospirillales</taxon>
        <taxon>Saccharospirillaceae</taxon>
        <taxon>Reinekea</taxon>
    </lineage>
</organism>
<feature type="chain" id="PRO_5002666689" description="DUF3530 family protein" evidence="2">
    <location>
        <begin position="28"/>
        <end position="294"/>
    </location>
</feature>
<keyword evidence="2" id="KW-0732">Signal</keyword>
<evidence type="ECO:0000313" key="4">
    <source>
        <dbReference type="Proteomes" id="UP000005953"/>
    </source>
</evidence>
<keyword evidence="4" id="KW-1185">Reference proteome</keyword>
<dbReference type="InterPro" id="IPR022529">
    <property type="entry name" value="DUF3530"/>
</dbReference>
<dbReference type="STRING" id="314283.MED297_09441"/>
<sequence>MRGQFALAACAVLTTVFVTLSGASALAAPIPMPKLQQSLDIQQHYRNALRGEEVIELSTDTERFIALSLQQRTATPQGGLLILHDVGHTPNWPFLLQQAREYLPDVGWNTLAIDLPTPARDAVGVLPLDDTDTASAQTPQQTPDERVLARIRAGLARLNSLGDFNIVILGFGDGGYWGARYLAENLTEAEQDGYGLILVEAPGQYPDLDGFIGELPIPMLDLYMTDSDYAHRRAKERKASAARAENEDYQQIHDALRQSTYGKPSIDRTTRRIWGWLRENAAGGEAQLEEQTLY</sequence>
<evidence type="ECO:0000256" key="2">
    <source>
        <dbReference type="SAM" id="SignalP"/>
    </source>
</evidence>
<dbReference type="AlphaFoldDB" id="A4BHU8"/>
<proteinExistence type="predicted"/>
<dbReference type="SUPFAM" id="SSF53474">
    <property type="entry name" value="alpha/beta-Hydrolases"/>
    <property type="match status" value="1"/>
</dbReference>
<evidence type="ECO:0000256" key="1">
    <source>
        <dbReference type="SAM" id="Coils"/>
    </source>
</evidence>
<gene>
    <name evidence="3" type="ORF">MED297_09441</name>
</gene>
<dbReference type="ESTHER" id="9gamm-a4bhu8">
    <property type="family name" value="Duf_3530"/>
</dbReference>
<dbReference type="HOGENOM" id="CLU_071574_0_0_6"/>
<comment type="caution">
    <text evidence="3">The sequence shown here is derived from an EMBL/GenBank/DDBJ whole genome shotgun (WGS) entry which is preliminary data.</text>
</comment>
<dbReference type="Proteomes" id="UP000005953">
    <property type="component" value="Unassembled WGS sequence"/>
</dbReference>
<feature type="coiled-coil region" evidence="1">
    <location>
        <begin position="232"/>
        <end position="259"/>
    </location>
</feature>
<reference evidence="3 4" key="1">
    <citation type="submission" date="2006-02" db="EMBL/GenBank/DDBJ databases">
        <authorList>
            <person name="Pinhassi J."/>
            <person name="Pedros-Alio C."/>
            <person name="Ferriera S."/>
            <person name="Johnson J."/>
            <person name="Kravitz S."/>
            <person name="Halpern A."/>
            <person name="Remington K."/>
            <person name="Beeson K."/>
            <person name="Tran B."/>
            <person name="Rogers Y.-H."/>
            <person name="Friedman R."/>
            <person name="Venter J.C."/>
        </authorList>
    </citation>
    <scope>NUCLEOTIDE SEQUENCE [LARGE SCALE GENOMIC DNA]</scope>
    <source>
        <strain evidence="3 4">MED297</strain>
    </source>
</reference>
<accession>A4BHU8</accession>
<keyword evidence="1" id="KW-0175">Coiled coil</keyword>
<dbReference type="RefSeq" id="WP_008046176.1">
    <property type="nucleotide sequence ID" value="NZ_CH724152.1"/>
</dbReference>
<name>A4BHU8_9GAMM</name>
<evidence type="ECO:0000313" key="3">
    <source>
        <dbReference type="EMBL" id="EAR08353.1"/>
    </source>
</evidence>
<dbReference type="Pfam" id="PF12048">
    <property type="entry name" value="DUF3530"/>
    <property type="match status" value="1"/>
</dbReference>